<name>A0A4S4KPH9_9APHY</name>
<proteinExistence type="predicted"/>
<dbReference type="EMBL" id="SGPJ01000108">
    <property type="protein sequence ID" value="THG98689.1"/>
    <property type="molecule type" value="Genomic_DNA"/>
</dbReference>
<keyword evidence="2" id="KW-1185">Reference proteome</keyword>
<dbReference type="InterPro" id="IPR032675">
    <property type="entry name" value="LRR_dom_sf"/>
</dbReference>
<dbReference type="PANTHER" id="PTHR38926:SF5">
    <property type="entry name" value="F-BOX AND LEUCINE-RICH REPEAT PROTEIN 6"/>
    <property type="match status" value="1"/>
</dbReference>
<dbReference type="PANTHER" id="PTHR38926">
    <property type="entry name" value="F-BOX DOMAIN CONTAINING PROTEIN, EXPRESSED"/>
    <property type="match status" value="1"/>
</dbReference>
<comment type="caution">
    <text evidence="1">The sequence shown here is derived from an EMBL/GenBank/DDBJ whole genome shotgun (WGS) entry which is preliminary data.</text>
</comment>
<evidence type="ECO:0000313" key="1">
    <source>
        <dbReference type="EMBL" id="THG98689.1"/>
    </source>
</evidence>
<gene>
    <name evidence="1" type="ORF">EW026_g3538</name>
</gene>
<dbReference type="Proteomes" id="UP000309038">
    <property type="component" value="Unassembled WGS sequence"/>
</dbReference>
<protein>
    <recommendedName>
        <fullName evidence="3">F-box domain-containing protein</fullName>
    </recommendedName>
</protein>
<dbReference type="AlphaFoldDB" id="A0A4S4KPH9"/>
<sequence length="596" mass="66609">MSVSENPGVPVAEAASNTEVALARSTSSSGGADIGRLSLPALLEPESWDLPGWNGSQLPVAQSSETLVRFDKSLALLARYRNSLCPFNRLSPDILVLIFLEIQADYWDPYLPSFGSYAFMAVSKVCHSWREVVVGSPILWKQLSTRYPTAALVALERSVDAGFCLVIPEVSGGERVPSVLEAIASHVNRLRWLYLPSDTLKSSDDQIHQMLLPLIRSPAPLLETLNTAKIRGLGGCAPLPTLFDGQTPSLTRLHIDYMWPQLGSITLKNLKSLGFNGKKRNPIQMSVSALLDLLDACPLLESFKAEKVNWLPATEGDERKVQLPHLRSIQTRRANASITADILGRLITPECSLRLKVWLDRYEDSKFHIGVPPEHELEFTHYLHDIKKMHVHFLSGYEGVAIYGATKTLPFEINGLVSQGTLDNLGDMDAIAGTVFQSIVKAFDLENLEEFSVTEMRNNSRWTGFTKKVWTDTFRRMPNLKSFHITMDSCYDEGFSRSILAALSSPDDRTGRWLCPSLENVFVFGDKTWSSLQCYTMAEERAKAGHALKRVSMRLPHYASFDNPDDTDLPLLRRFVEKVDLEPVDIVFPDFPPDTL</sequence>
<reference evidence="1 2" key="1">
    <citation type="submission" date="2019-02" db="EMBL/GenBank/DDBJ databases">
        <title>Genome sequencing of the rare red list fungi Phlebia centrifuga.</title>
        <authorList>
            <person name="Buettner E."/>
            <person name="Kellner H."/>
        </authorList>
    </citation>
    <scope>NUCLEOTIDE SEQUENCE [LARGE SCALE GENOMIC DNA]</scope>
    <source>
        <strain evidence="1 2">DSM 108282</strain>
    </source>
</reference>
<dbReference type="Gene3D" id="3.80.10.10">
    <property type="entry name" value="Ribonuclease Inhibitor"/>
    <property type="match status" value="1"/>
</dbReference>
<organism evidence="1 2">
    <name type="scientific">Hermanssonia centrifuga</name>
    <dbReference type="NCBI Taxonomy" id="98765"/>
    <lineage>
        <taxon>Eukaryota</taxon>
        <taxon>Fungi</taxon>
        <taxon>Dikarya</taxon>
        <taxon>Basidiomycota</taxon>
        <taxon>Agaricomycotina</taxon>
        <taxon>Agaricomycetes</taxon>
        <taxon>Polyporales</taxon>
        <taxon>Meruliaceae</taxon>
        <taxon>Hermanssonia</taxon>
    </lineage>
</organism>
<evidence type="ECO:0008006" key="3">
    <source>
        <dbReference type="Google" id="ProtNLM"/>
    </source>
</evidence>
<evidence type="ECO:0000313" key="2">
    <source>
        <dbReference type="Proteomes" id="UP000309038"/>
    </source>
</evidence>
<accession>A0A4S4KPH9</accession>